<keyword evidence="1" id="KW-1133">Transmembrane helix</keyword>
<dbReference type="AlphaFoldDB" id="A0A6J7VTU9"/>
<dbReference type="PANTHER" id="PTHR38446">
    <property type="entry name" value="BLL0914 PROTEIN"/>
    <property type="match status" value="1"/>
</dbReference>
<feature type="transmembrane region" description="Helical" evidence="1">
    <location>
        <begin position="60"/>
        <end position="78"/>
    </location>
</feature>
<sequence length="132" mass="14082">MGTAISIFGALLILLATLFHIYVFKLESLTWQKPKTWKTFGISSQERADIIAPMALNQGFYNLFLAVGAGAGLVMLGFDSVIALTLISFASLSMAGAGMVLFFSVKTSRRAAIIQAGPPLLGLIFLLVGRAL</sequence>
<feature type="transmembrane region" description="Helical" evidence="1">
    <location>
        <begin position="84"/>
        <end position="105"/>
    </location>
</feature>
<gene>
    <name evidence="2" type="ORF">UFOPK4410_00554</name>
</gene>
<evidence type="ECO:0000313" key="2">
    <source>
        <dbReference type="EMBL" id="CAB5111525.1"/>
    </source>
</evidence>
<accession>A0A6J7VTU9</accession>
<feature type="transmembrane region" description="Helical" evidence="1">
    <location>
        <begin position="112"/>
        <end position="131"/>
    </location>
</feature>
<organism evidence="2">
    <name type="scientific">freshwater metagenome</name>
    <dbReference type="NCBI Taxonomy" id="449393"/>
    <lineage>
        <taxon>unclassified sequences</taxon>
        <taxon>metagenomes</taxon>
        <taxon>ecological metagenomes</taxon>
    </lineage>
</organism>
<dbReference type="InterPro" id="IPR009732">
    <property type="entry name" value="DUF1304"/>
</dbReference>
<reference evidence="2" key="1">
    <citation type="submission" date="2020-05" db="EMBL/GenBank/DDBJ databases">
        <authorList>
            <person name="Chiriac C."/>
            <person name="Salcher M."/>
            <person name="Ghai R."/>
            <person name="Kavagutti S V."/>
        </authorList>
    </citation>
    <scope>NUCLEOTIDE SEQUENCE</scope>
</reference>
<dbReference type="EMBL" id="CAFBRV010000038">
    <property type="protein sequence ID" value="CAB5111525.1"/>
    <property type="molecule type" value="Genomic_DNA"/>
</dbReference>
<proteinExistence type="predicted"/>
<keyword evidence="1" id="KW-0812">Transmembrane</keyword>
<dbReference type="PANTHER" id="PTHR38446:SF1">
    <property type="entry name" value="BLL0914 PROTEIN"/>
    <property type="match status" value="1"/>
</dbReference>
<feature type="transmembrane region" description="Helical" evidence="1">
    <location>
        <begin position="6"/>
        <end position="24"/>
    </location>
</feature>
<protein>
    <submittedName>
        <fullName evidence="2">Unannotated protein</fullName>
    </submittedName>
</protein>
<name>A0A6J7VTU9_9ZZZZ</name>
<keyword evidence="1" id="KW-0472">Membrane</keyword>
<evidence type="ECO:0000256" key="1">
    <source>
        <dbReference type="SAM" id="Phobius"/>
    </source>
</evidence>
<dbReference type="Pfam" id="PF06993">
    <property type="entry name" value="DUF1304"/>
    <property type="match status" value="1"/>
</dbReference>